<accession>A0A067Z4A4</accession>
<dbReference type="EMBL" id="CP004373">
    <property type="protein sequence ID" value="AHK71318.1"/>
    <property type="molecule type" value="Genomic_DNA"/>
</dbReference>
<protein>
    <submittedName>
        <fullName evidence="1">Uncharacterized protein</fullName>
    </submittedName>
</protein>
<evidence type="ECO:0000313" key="2">
    <source>
        <dbReference type="Proteomes" id="UP000031656"/>
    </source>
</evidence>
<evidence type="ECO:0000313" key="1">
    <source>
        <dbReference type="EMBL" id="AHK71318.1"/>
    </source>
</evidence>
<gene>
    <name evidence="1" type="ORF">GLS_c14300</name>
</gene>
<sequence>MSFLFNGKDLISDAMTYEVVDRHVADDLVIEFGKLIFTEKPSSPVMVDGE</sequence>
<proteinExistence type="predicted"/>
<dbReference type="KEGG" id="goy:GLS_c14300"/>
<dbReference type="Proteomes" id="UP000031656">
    <property type="component" value="Chromosome"/>
</dbReference>
<dbReference type="AlphaFoldDB" id="A0A067Z4A4"/>
<dbReference type="HOGENOM" id="CLU_3118343_0_0_5"/>
<name>A0A067Z4A4_GLUOY</name>
<reference evidence="1 2" key="1">
    <citation type="journal article" date="2015" name="Appl. Microbiol. Biotechnol.">
        <title>The consequence of an additional NADH dehydrogenase paralog on the growth of Gluconobacter oxydans DSM3504.</title>
        <authorList>
            <person name="Kostner D."/>
            <person name="Luchterhand B."/>
            <person name="Junker A."/>
            <person name="Volland S."/>
            <person name="Daniel R."/>
            <person name="Buchs J."/>
            <person name="Liebl W."/>
            <person name="Ehrenreich A."/>
        </authorList>
    </citation>
    <scope>NUCLEOTIDE SEQUENCE [LARGE SCALE GENOMIC DNA]</scope>
    <source>
        <strain evidence="1">DSM 3504</strain>
    </source>
</reference>
<organism evidence="1 2">
    <name type="scientific">Gluconobacter oxydans DSM 3504</name>
    <dbReference type="NCBI Taxonomy" id="1288313"/>
    <lineage>
        <taxon>Bacteria</taxon>
        <taxon>Pseudomonadati</taxon>
        <taxon>Pseudomonadota</taxon>
        <taxon>Alphaproteobacteria</taxon>
        <taxon>Acetobacterales</taxon>
        <taxon>Acetobacteraceae</taxon>
        <taxon>Gluconobacter</taxon>
    </lineage>
</organism>